<evidence type="ECO:0000256" key="1">
    <source>
        <dbReference type="SAM" id="Phobius"/>
    </source>
</evidence>
<dbReference type="PANTHER" id="PTHR33608:SF3">
    <property type="entry name" value="SLR2013 PROTEIN"/>
    <property type="match status" value="1"/>
</dbReference>
<keyword evidence="4" id="KW-1185">Reference proteome</keyword>
<dbReference type="AlphaFoldDB" id="A0A4R6FD52"/>
<evidence type="ECO:0000313" key="4">
    <source>
        <dbReference type="Proteomes" id="UP000295493"/>
    </source>
</evidence>
<comment type="caution">
    <text evidence="3">The sequence shown here is derived from an EMBL/GenBank/DDBJ whole genome shotgun (WGS) entry which is preliminary data.</text>
</comment>
<dbReference type="Pfam" id="PF01882">
    <property type="entry name" value="DUF58"/>
    <property type="match status" value="1"/>
</dbReference>
<dbReference type="Proteomes" id="UP000295493">
    <property type="component" value="Unassembled WGS sequence"/>
</dbReference>
<keyword evidence="1" id="KW-1133">Transmembrane helix</keyword>
<dbReference type="RefSeq" id="WP_133496775.1">
    <property type="nucleotide sequence ID" value="NZ_BMLU01000013.1"/>
</dbReference>
<proteinExistence type="predicted"/>
<keyword evidence="1" id="KW-0472">Membrane</keyword>
<reference evidence="3 4" key="1">
    <citation type="submission" date="2019-03" db="EMBL/GenBank/DDBJ databases">
        <title>Genomic Encyclopedia of Type Strains, Phase IV (KMG-IV): sequencing the most valuable type-strain genomes for metagenomic binning, comparative biology and taxonomic classification.</title>
        <authorList>
            <person name="Goeker M."/>
        </authorList>
    </citation>
    <scope>NUCLEOTIDE SEQUENCE [LARGE SCALE GENOMIC DNA]</scope>
    <source>
        <strain evidence="3 4">DSM 25059</strain>
    </source>
</reference>
<organism evidence="3 4">
    <name type="scientific">Stakelama pacifica</name>
    <dbReference type="NCBI Taxonomy" id="517720"/>
    <lineage>
        <taxon>Bacteria</taxon>
        <taxon>Pseudomonadati</taxon>
        <taxon>Pseudomonadota</taxon>
        <taxon>Alphaproteobacteria</taxon>
        <taxon>Sphingomonadales</taxon>
        <taxon>Sphingomonadaceae</taxon>
        <taxon>Stakelama</taxon>
    </lineage>
</organism>
<sequence>MIYPTSRAVYCVAAAAPVALALGVIFPAGWALILLWIVLIVVLIVADALLTPGIRTETLAVEVPGTVAIGQRIDPTPPASARTRFAVEAEGPLTPAPDGGFVAARRGRANLGRIWARRHGPLGLAWRQKSRRLDQPVIIAPDLGPVREQGMRQYLRSSQMGERMRLESGDGSEFQALTDFQPGMERRTIDWKASARHISLLAREYRTERANSIVLAVDAGRAMSDPLDGVPRIDRAVSAALLTAFVGLRSGDRVRLFSFGARPQADSGTITGAKGFARLQQAASAIDYTQEESNYTLSLITLDGRLHQRSLIILFTEFTDPTAAELMVAAARRMLKRHRVLFVLFEDNELIDLQRARPEQADDVVRSNVASVLLRERRIVIERLRRLGIDVIEARHDALPLALVEHYLRLRMRA</sequence>
<dbReference type="PANTHER" id="PTHR33608">
    <property type="entry name" value="BLL2464 PROTEIN"/>
    <property type="match status" value="1"/>
</dbReference>
<dbReference type="EMBL" id="SNWD01000014">
    <property type="protein sequence ID" value="TDN79063.1"/>
    <property type="molecule type" value="Genomic_DNA"/>
</dbReference>
<keyword evidence="1" id="KW-0812">Transmembrane</keyword>
<feature type="transmembrane region" description="Helical" evidence="1">
    <location>
        <begin position="31"/>
        <end position="50"/>
    </location>
</feature>
<dbReference type="InterPro" id="IPR002881">
    <property type="entry name" value="DUF58"/>
</dbReference>
<name>A0A4R6FD52_9SPHN</name>
<dbReference type="CDD" id="cd00198">
    <property type="entry name" value="vWFA"/>
    <property type="match status" value="1"/>
</dbReference>
<evidence type="ECO:0000259" key="2">
    <source>
        <dbReference type="Pfam" id="PF01882"/>
    </source>
</evidence>
<accession>A0A4R6FD52</accession>
<dbReference type="InterPro" id="IPR036465">
    <property type="entry name" value="vWFA_dom_sf"/>
</dbReference>
<protein>
    <submittedName>
        <fullName evidence="3">Uncharacterized protein (DUF58 family)</fullName>
    </submittedName>
</protein>
<dbReference type="SUPFAM" id="SSF53300">
    <property type="entry name" value="vWA-like"/>
    <property type="match status" value="1"/>
</dbReference>
<feature type="domain" description="DUF58" evidence="2">
    <location>
        <begin position="179"/>
        <end position="347"/>
    </location>
</feature>
<evidence type="ECO:0000313" key="3">
    <source>
        <dbReference type="EMBL" id="TDN79063.1"/>
    </source>
</evidence>
<dbReference type="OrthoDB" id="9776116at2"/>
<gene>
    <name evidence="3" type="ORF">EV664_11499</name>
</gene>